<evidence type="ECO:0000313" key="6">
    <source>
        <dbReference type="Proteomes" id="UP000008144"/>
    </source>
</evidence>
<keyword evidence="6" id="KW-1185">Reference proteome</keyword>
<dbReference type="SUPFAM" id="SSF49899">
    <property type="entry name" value="Concanavalin A-like lectins/glucanases"/>
    <property type="match status" value="1"/>
</dbReference>
<dbReference type="PANTHER" id="PTHR10598:SF0">
    <property type="entry name" value="SET1_ASH2 HISTONE METHYLTRANSFERASE COMPLEX SUBUNIT ASH2"/>
    <property type="match status" value="1"/>
</dbReference>
<evidence type="ECO:0000259" key="4">
    <source>
        <dbReference type="PROSITE" id="PS50188"/>
    </source>
</evidence>
<evidence type="ECO:0000313" key="5">
    <source>
        <dbReference type="Ensembl" id="ENSCINP00000000026.3"/>
    </source>
</evidence>
<proteinExistence type="predicted"/>
<evidence type="ECO:0000256" key="3">
    <source>
        <dbReference type="SAM" id="MobiDB-lite"/>
    </source>
</evidence>
<dbReference type="Pfam" id="PF00622">
    <property type="entry name" value="SPRY"/>
    <property type="match status" value="1"/>
</dbReference>
<name>F6WHI9_CIOIN</name>
<dbReference type="GeneTree" id="ENSGT00390000010474"/>
<dbReference type="InterPro" id="IPR043136">
    <property type="entry name" value="B30.2/SPRY_sf"/>
</dbReference>
<dbReference type="Proteomes" id="UP000008144">
    <property type="component" value="Unassembled WGS sequence"/>
</dbReference>
<dbReference type="GO" id="GO:0048188">
    <property type="term" value="C:Set1C/COMPASS complex"/>
    <property type="evidence" value="ECO:0000318"/>
    <property type="project" value="GO_Central"/>
</dbReference>
<evidence type="ECO:0000256" key="1">
    <source>
        <dbReference type="ARBA" id="ARBA00004123"/>
    </source>
</evidence>
<dbReference type="PANTHER" id="PTHR10598">
    <property type="entry name" value="SET1/ASH2 HISTONE METHYLTRANSFERASE COMPLEX SUBUNIT ASH2"/>
    <property type="match status" value="1"/>
</dbReference>
<reference evidence="5" key="2">
    <citation type="submission" date="2025-08" db="UniProtKB">
        <authorList>
            <consortium name="Ensembl"/>
        </authorList>
    </citation>
    <scope>IDENTIFICATION</scope>
</reference>
<organism evidence="5 6">
    <name type="scientific">Ciona intestinalis</name>
    <name type="common">Transparent sea squirt</name>
    <name type="synonym">Ascidia intestinalis</name>
    <dbReference type="NCBI Taxonomy" id="7719"/>
    <lineage>
        <taxon>Eukaryota</taxon>
        <taxon>Metazoa</taxon>
        <taxon>Chordata</taxon>
        <taxon>Tunicata</taxon>
        <taxon>Ascidiacea</taxon>
        <taxon>Phlebobranchia</taxon>
        <taxon>Cionidae</taxon>
        <taxon>Ciona</taxon>
    </lineage>
</organism>
<dbReference type="GO" id="GO:0000976">
    <property type="term" value="F:transcription cis-regulatory region binding"/>
    <property type="evidence" value="ECO:0000318"/>
    <property type="project" value="GO_Central"/>
</dbReference>
<sequence>MNSPYNNAPPPAPHNSSSLSTLGKGRGTRKKRKPQDNSGGSANKKSKLEVPYNQRLPVHGFPLEHPFNKDGYRYILAEPDPHILDNDPDPDCPGKPIPGKLYRQWLHKNVLLSLHDRAPQLKVSDDRLSVTGEKGYSMIRASYCVKVGGWYYEATVMDMPEGSAARIGWSQKLGNLQAPLGYDKFSYSWRSRKGTRFHQSRGKHYSDGYAQGDVLGFYIHLPPSKSTNTLTDTCKDNALIKFKSFFYFEEKDEVDLEEKRLRISKGAFIEFFKNGKSQGKAWENEIFSGSYYPCVSLYKSATVQVNFGPNFKFQPKMNFPCKPISDRAYSAMIECCVSDLVYAVELDIDGEK</sequence>
<dbReference type="Gene3D" id="2.60.120.920">
    <property type="match status" value="1"/>
</dbReference>
<dbReference type="SMART" id="SM00449">
    <property type="entry name" value="SPRY"/>
    <property type="match status" value="1"/>
</dbReference>
<dbReference type="HOGENOM" id="CLU_032370_0_0_1"/>
<reference evidence="5" key="3">
    <citation type="submission" date="2025-09" db="UniProtKB">
        <authorList>
            <consortium name="Ensembl"/>
        </authorList>
    </citation>
    <scope>IDENTIFICATION</scope>
</reference>
<accession>F6WHI9</accession>
<dbReference type="InterPro" id="IPR013320">
    <property type="entry name" value="ConA-like_dom_sf"/>
</dbReference>
<evidence type="ECO:0000256" key="2">
    <source>
        <dbReference type="ARBA" id="ARBA00023242"/>
    </source>
</evidence>
<dbReference type="InterPro" id="IPR001870">
    <property type="entry name" value="B30.2/SPRY"/>
</dbReference>
<dbReference type="InterPro" id="IPR037353">
    <property type="entry name" value="ASH2"/>
</dbReference>
<comment type="subcellular location">
    <subcellularLocation>
        <location evidence="1">Nucleus</location>
    </subcellularLocation>
</comment>
<dbReference type="AlphaFoldDB" id="F6WHI9"/>
<feature type="region of interest" description="Disordered" evidence="3">
    <location>
        <begin position="1"/>
        <end position="51"/>
    </location>
</feature>
<dbReference type="PROSITE" id="PS50188">
    <property type="entry name" value="B302_SPRY"/>
    <property type="match status" value="1"/>
</dbReference>
<keyword evidence="2" id="KW-0539">Nucleus</keyword>
<reference evidence="6" key="1">
    <citation type="journal article" date="2002" name="Science">
        <title>The draft genome of Ciona intestinalis: insights into chordate and vertebrate origins.</title>
        <authorList>
            <person name="Dehal P."/>
            <person name="Satou Y."/>
            <person name="Campbell R.K."/>
            <person name="Chapman J."/>
            <person name="Degnan B."/>
            <person name="De Tomaso A."/>
            <person name="Davidson B."/>
            <person name="Di Gregorio A."/>
            <person name="Gelpke M."/>
            <person name="Goodstein D.M."/>
            <person name="Harafuji N."/>
            <person name="Hastings K.E."/>
            <person name="Ho I."/>
            <person name="Hotta K."/>
            <person name="Huang W."/>
            <person name="Kawashima T."/>
            <person name="Lemaire P."/>
            <person name="Martinez D."/>
            <person name="Meinertzhagen I.A."/>
            <person name="Necula S."/>
            <person name="Nonaka M."/>
            <person name="Putnam N."/>
            <person name="Rash S."/>
            <person name="Saiga H."/>
            <person name="Satake M."/>
            <person name="Terry A."/>
            <person name="Yamada L."/>
            <person name="Wang H.G."/>
            <person name="Awazu S."/>
            <person name="Azumi K."/>
            <person name="Boore J."/>
            <person name="Branno M."/>
            <person name="Chin-Bow S."/>
            <person name="DeSantis R."/>
            <person name="Doyle S."/>
            <person name="Francino P."/>
            <person name="Keys D.N."/>
            <person name="Haga S."/>
            <person name="Hayashi H."/>
            <person name="Hino K."/>
            <person name="Imai K.S."/>
            <person name="Inaba K."/>
            <person name="Kano S."/>
            <person name="Kobayashi K."/>
            <person name="Kobayashi M."/>
            <person name="Lee B.I."/>
            <person name="Makabe K.W."/>
            <person name="Manohar C."/>
            <person name="Matassi G."/>
            <person name="Medina M."/>
            <person name="Mochizuki Y."/>
            <person name="Mount S."/>
            <person name="Morishita T."/>
            <person name="Miura S."/>
            <person name="Nakayama A."/>
            <person name="Nishizaka S."/>
            <person name="Nomoto H."/>
            <person name="Ohta F."/>
            <person name="Oishi K."/>
            <person name="Rigoutsos I."/>
            <person name="Sano M."/>
            <person name="Sasaki A."/>
            <person name="Sasakura Y."/>
            <person name="Shoguchi E."/>
            <person name="Shin-i T."/>
            <person name="Spagnuolo A."/>
            <person name="Stainier D."/>
            <person name="Suzuki M.M."/>
            <person name="Tassy O."/>
            <person name="Takatori N."/>
            <person name="Tokuoka M."/>
            <person name="Yagi K."/>
            <person name="Yoshizaki F."/>
            <person name="Wada S."/>
            <person name="Zhang C."/>
            <person name="Hyatt P.D."/>
            <person name="Larimer F."/>
            <person name="Detter C."/>
            <person name="Doggett N."/>
            <person name="Glavina T."/>
            <person name="Hawkins T."/>
            <person name="Richardson P."/>
            <person name="Lucas S."/>
            <person name="Kohara Y."/>
            <person name="Levine M."/>
            <person name="Satoh N."/>
            <person name="Rokhsar D.S."/>
        </authorList>
    </citation>
    <scope>NUCLEOTIDE SEQUENCE [LARGE SCALE GENOMIC DNA]</scope>
</reference>
<dbReference type="CDD" id="cd12872">
    <property type="entry name" value="SPRY_Ash2"/>
    <property type="match status" value="1"/>
</dbReference>
<dbReference type="Ensembl" id="ENSCINT00000000026.3">
    <property type="protein sequence ID" value="ENSCINP00000000026.3"/>
    <property type="gene ID" value="ENSCING00000000019.3"/>
</dbReference>
<feature type="domain" description="B30.2/SPRY" evidence="4">
    <location>
        <begin position="89"/>
        <end position="312"/>
    </location>
</feature>
<dbReference type="STRING" id="7719.ENSCINP00000000026"/>
<protein>
    <recommendedName>
        <fullName evidence="4">B30.2/SPRY domain-containing protein</fullName>
    </recommendedName>
</protein>
<dbReference type="OMA" id="RINFEDM"/>
<dbReference type="InterPro" id="IPR003877">
    <property type="entry name" value="SPRY_dom"/>
</dbReference>
<dbReference type="FunCoup" id="F6WHI9">
    <property type="interactions" value="928"/>
</dbReference>
<dbReference type="InParanoid" id="F6WHI9"/>